<reference evidence="1" key="1">
    <citation type="submission" date="2020-04" db="EMBL/GenBank/DDBJ databases">
        <authorList>
            <person name="Alioto T."/>
            <person name="Alioto T."/>
            <person name="Gomez Garrido J."/>
        </authorList>
    </citation>
    <scope>NUCLEOTIDE SEQUENCE</scope>
    <source>
        <strain evidence="1">A484AB</strain>
    </source>
</reference>
<organism evidence="1 2">
    <name type="scientific">Paramuricea clavata</name>
    <name type="common">Red gorgonian</name>
    <name type="synonym">Violescent sea-whip</name>
    <dbReference type="NCBI Taxonomy" id="317549"/>
    <lineage>
        <taxon>Eukaryota</taxon>
        <taxon>Metazoa</taxon>
        <taxon>Cnidaria</taxon>
        <taxon>Anthozoa</taxon>
        <taxon>Octocorallia</taxon>
        <taxon>Malacalcyonacea</taxon>
        <taxon>Plexauridae</taxon>
        <taxon>Paramuricea</taxon>
    </lineage>
</organism>
<comment type="caution">
    <text evidence="1">The sequence shown here is derived from an EMBL/GenBank/DDBJ whole genome shotgun (WGS) entry which is preliminary data.</text>
</comment>
<dbReference type="Proteomes" id="UP001152795">
    <property type="component" value="Unassembled WGS sequence"/>
</dbReference>
<dbReference type="SUPFAM" id="SSF56672">
    <property type="entry name" value="DNA/RNA polymerases"/>
    <property type="match status" value="1"/>
</dbReference>
<dbReference type="InterPro" id="IPR000477">
    <property type="entry name" value="RT_dom"/>
</dbReference>
<accession>A0A6S7H8R1</accession>
<protein>
    <submittedName>
        <fullName evidence="1">Uncharacterized protein</fullName>
    </submittedName>
</protein>
<dbReference type="AlphaFoldDB" id="A0A6S7H8R1"/>
<evidence type="ECO:0000313" key="2">
    <source>
        <dbReference type="Proteomes" id="UP001152795"/>
    </source>
</evidence>
<dbReference type="EMBL" id="CACRXK020003576">
    <property type="protein sequence ID" value="CAB3999387.1"/>
    <property type="molecule type" value="Genomic_DNA"/>
</dbReference>
<sequence>MSLSQGKVPQEWKEATVVPVFKKGDVHDVSNSRPISLLSIVSKLLERVIHIHVSEFVKPSLSDFQHGFRKKRPCSTQLLGVFHDIGEAPDSGKEAGMNYLDLSKAFYSVSHPKLLLKLQQHGISGLLLNWFSDYLSNRRQRVVVNAVASSYLHATSGVSQGSILGPLLFLIYANDLTEAANHSVVPMFADDSKCYKKIEKTQDRNLLQTDLDSLHQWSLTWDLSFNSSKCAAMRFSGKTIIKKKLCLLVDCDVYW</sequence>
<dbReference type="PROSITE" id="PS50878">
    <property type="entry name" value="RT_POL"/>
    <property type="match status" value="1"/>
</dbReference>
<gene>
    <name evidence="1" type="ORF">PACLA_8A027667</name>
</gene>
<dbReference type="InterPro" id="IPR043502">
    <property type="entry name" value="DNA/RNA_pol_sf"/>
</dbReference>
<keyword evidence="2" id="KW-1185">Reference proteome</keyword>
<dbReference type="PANTHER" id="PTHR33332">
    <property type="entry name" value="REVERSE TRANSCRIPTASE DOMAIN-CONTAINING PROTEIN"/>
    <property type="match status" value="1"/>
</dbReference>
<proteinExistence type="predicted"/>
<dbReference type="OrthoDB" id="9802488at2759"/>
<evidence type="ECO:0000313" key="1">
    <source>
        <dbReference type="EMBL" id="CAB3999387.1"/>
    </source>
</evidence>
<dbReference type="Pfam" id="PF00078">
    <property type="entry name" value="RVT_1"/>
    <property type="match status" value="1"/>
</dbReference>
<dbReference type="CDD" id="cd01650">
    <property type="entry name" value="RT_nLTR_like"/>
    <property type="match status" value="1"/>
</dbReference>
<name>A0A6S7H8R1_PARCT</name>